<evidence type="ECO:0000256" key="1">
    <source>
        <dbReference type="SAM" id="MobiDB-lite"/>
    </source>
</evidence>
<name>A0A9W9WDJ5_9EURO</name>
<dbReference type="Proteomes" id="UP001147760">
    <property type="component" value="Unassembled WGS sequence"/>
</dbReference>
<comment type="caution">
    <text evidence="2">The sequence shown here is derived from an EMBL/GenBank/DDBJ whole genome shotgun (WGS) entry which is preliminary data.</text>
</comment>
<dbReference type="AlphaFoldDB" id="A0A9W9WDJ5"/>
<reference evidence="2" key="2">
    <citation type="journal article" date="2023" name="IMA Fungus">
        <title>Comparative genomic study of the Penicillium genus elucidates a diverse pangenome and 15 lateral gene transfer events.</title>
        <authorList>
            <person name="Petersen C."/>
            <person name="Sorensen T."/>
            <person name="Nielsen M.R."/>
            <person name="Sondergaard T.E."/>
            <person name="Sorensen J.L."/>
            <person name="Fitzpatrick D.A."/>
            <person name="Frisvad J.C."/>
            <person name="Nielsen K.L."/>
        </authorList>
    </citation>
    <scope>NUCLEOTIDE SEQUENCE</scope>
    <source>
        <strain evidence="2">IBT 17660</strain>
    </source>
</reference>
<evidence type="ECO:0000313" key="3">
    <source>
        <dbReference type="Proteomes" id="UP001147760"/>
    </source>
</evidence>
<gene>
    <name evidence="2" type="ORF">N7530_012746</name>
</gene>
<protein>
    <submittedName>
        <fullName evidence="2">Uncharacterized protein</fullName>
    </submittedName>
</protein>
<keyword evidence="3" id="KW-1185">Reference proteome</keyword>
<dbReference type="EMBL" id="JAPWDO010000010">
    <property type="protein sequence ID" value="KAJ5454977.1"/>
    <property type="molecule type" value="Genomic_DNA"/>
</dbReference>
<sequence length="87" mass="10099">MEEHPRDYADPNSLGSERNKMVNGPCTLDYYEDKVQKRTERNQDLVYVHKKTTGKMMAQSLARIDQPLLNVKRRRLINILVGKEGPV</sequence>
<proteinExistence type="predicted"/>
<reference evidence="2" key="1">
    <citation type="submission" date="2022-12" db="EMBL/GenBank/DDBJ databases">
        <authorList>
            <person name="Petersen C."/>
        </authorList>
    </citation>
    <scope>NUCLEOTIDE SEQUENCE</scope>
    <source>
        <strain evidence="2">IBT 17660</strain>
    </source>
</reference>
<organism evidence="2 3">
    <name type="scientific">Penicillium desertorum</name>
    <dbReference type="NCBI Taxonomy" id="1303715"/>
    <lineage>
        <taxon>Eukaryota</taxon>
        <taxon>Fungi</taxon>
        <taxon>Dikarya</taxon>
        <taxon>Ascomycota</taxon>
        <taxon>Pezizomycotina</taxon>
        <taxon>Eurotiomycetes</taxon>
        <taxon>Eurotiomycetidae</taxon>
        <taxon>Eurotiales</taxon>
        <taxon>Aspergillaceae</taxon>
        <taxon>Penicillium</taxon>
    </lineage>
</organism>
<evidence type="ECO:0000313" key="2">
    <source>
        <dbReference type="EMBL" id="KAJ5454977.1"/>
    </source>
</evidence>
<accession>A0A9W9WDJ5</accession>
<feature type="region of interest" description="Disordered" evidence="1">
    <location>
        <begin position="1"/>
        <end position="23"/>
    </location>
</feature>